<proteinExistence type="predicted"/>
<organism evidence="2 3">
    <name type="scientific">Paraglomus brasilianum</name>
    <dbReference type="NCBI Taxonomy" id="144538"/>
    <lineage>
        <taxon>Eukaryota</taxon>
        <taxon>Fungi</taxon>
        <taxon>Fungi incertae sedis</taxon>
        <taxon>Mucoromycota</taxon>
        <taxon>Glomeromycotina</taxon>
        <taxon>Glomeromycetes</taxon>
        <taxon>Paraglomerales</taxon>
        <taxon>Paraglomeraceae</taxon>
        <taxon>Paraglomus</taxon>
    </lineage>
</organism>
<name>A0A9N9CKP2_9GLOM</name>
<evidence type="ECO:0000256" key="1">
    <source>
        <dbReference type="SAM" id="Phobius"/>
    </source>
</evidence>
<gene>
    <name evidence="2" type="ORF">PBRASI_LOCUS7966</name>
</gene>
<evidence type="ECO:0000313" key="3">
    <source>
        <dbReference type="Proteomes" id="UP000789739"/>
    </source>
</evidence>
<comment type="caution">
    <text evidence="2">The sequence shown here is derived from an EMBL/GenBank/DDBJ whole genome shotgun (WGS) entry which is preliminary data.</text>
</comment>
<keyword evidence="1" id="KW-1133">Transmembrane helix</keyword>
<feature type="transmembrane region" description="Helical" evidence="1">
    <location>
        <begin position="170"/>
        <end position="188"/>
    </location>
</feature>
<keyword evidence="3" id="KW-1185">Reference proteome</keyword>
<reference evidence="2" key="1">
    <citation type="submission" date="2021-06" db="EMBL/GenBank/DDBJ databases">
        <authorList>
            <person name="Kallberg Y."/>
            <person name="Tangrot J."/>
            <person name="Rosling A."/>
        </authorList>
    </citation>
    <scope>NUCLEOTIDE SEQUENCE</scope>
    <source>
        <strain evidence="2">BR232B</strain>
    </source>
</reference>
<protein>
    <submittedName>
        <fullName evidence="2">5054_t:CDS:1</fullName>
    </submittedName>
</protein>
<accession>A0A9N9CKP2</accession>
<evidence type="ECO:0000313" key="2">
    <source>
        <dbReference type="EMBL" id="CAG8607186.1"/>
    </source>
</evidence>
<feature type="non-terminal residue" evidence="2">
    <location>
        <position position="1"/>
    </location>
</feature>
<dbReference type="EMBL" id="CAJVPI010001326">
    <property type="protein sequence ID" value="CAG8607186.1"/>
    <property type="molecule type" value="Genomic_DNA"/>
</dbReference>
<keyword evidence="1" id="KW-0812">Transmembrane</keyword>
<dbReference type="AlphaFoldDB" id="A0A9N9CKP2"/>
<dbReference type="Proteomes" id="UP000789739">
    <property type="component" value="Unassembled WGS sequence"/>
</dbReference>
<sequence length="189" mass="19989">ASLIKAQFQTGDVALASQTSWYVCSSNPTDIASYSVTTYNQTVTSTPNFGNTRNGFSTPDVPPCTQSFVSVVVDPTNFPMIFNGLTFLAWMHNHAQQTAWCLVVSNPNTAAICLRISYTFTDPTNAATSTPTNNTVNGGASPTSGSGSYTTTIVLPSVSGVQKISWNSKGILVIALACVVVIQSFMALI</sequence>
<dbReference type="OrthoDB" id="2410581at2759"/>
<keyword evidence="1" id="KW-0472">Membrane</keyword>